<sequence>MKKVNTNKYTKVTLSLERINDIIKAFVSNGHRFLVLYDSDPDKRDYVQTTLEDDTLQDRSPYLIEARVYHIKDTFTHYRKIYAKVVDVLPFFEAFYQNTPLSYENWEDVTKEFLEN</sequence>
<gene>
    <name evidence="1" type="ORF">CGC50_11365</name>
</gene>
<dbReference type="GeneID" id="84809146"/>
<dbReference type="KEGG" id="cgh:CGC50_11365"/>
<proteinExistence type="predicted"/>
<dbReference type="RefSeq" id="WP_095910906.1">
    <property type="nucleotide sequence ID" value="NZ_CAUVLU010000047.1"/>
</dbReference>
<dbReference type="AlphaFoldDB" id="A0A250FUR3"/>
<accession>A0A250FUR3</accession>
<name>A0A250FUR3_9FLAO</name>
<reference evidence="2" key="1">
    <citation type="submission" date="2017-06" db="EMBL/GenBank/DDBJ databases">
        <title>Capnocytophaga spp. assemblies.</title>
        <authorList>
            <person name="Gulvik C.A."/>
        </authorList>
    </citation>
    <scope>NUCLEOTIDE SEQUENCE [LARGE SCALE GENOMIC DNA]</scope>
    <source>
        <strain evidence="2">H1496</strain>
    </source>
</reference>
<evidence type="ECO:0000313" key="2">
    <source>
        <dbReference type="Proteomes" id="UP000217250"/>
    </source>
</evidence>
<dbReference type="EMBL" id="CP022386">
    <property type="protein sequence ID" value="ATA87687.1"/>
    <property type="molecule type" value="Genomic_DNA"/>
</dbReference>
<dbReference type="OrthoDB" id="1149913at2"/>
<dbReference type="Proteomes" id="UP000217250">
    <property type="component" value="Chromosome"/>
</dbReference>
<protein>
    <submittedName>
        <fullName evidence="1">Uncharacterized protein</fullName>
    </submittedName>
</protein>
<organism evidence="1 2">
    <name type="scientific">Capnocytophaga gingivalis</name>
    <dbReference type="NCBI Taxonomy" id="1017"/>
    <lineage>
        <taxon>Bacteria</taxon>
        <taxon>Pseudomonadati</taxon>
        <taxon>Bacteroidota</taxon>
        <taxon>Flavobacteriia</taxon>
        <taxon>Flavobacteriales</taxon>
        <taxon>Flavobacteriaceae</taxon>
        <taxon>Capnocytophaga</taxon>
    </lineage>
</organism>
<evidence type="ECO:0000313" key="1">
    <source>
        <dbReference type="EMBL" id="ATA87687.1"/>
    </source>
</evidence>